<sequence length="260" mass="27194">MGALTGVVPLDGVAGVAVRGGVGEDAGVAGLHPDVEELHHRRATGWGLELRRQRRRSSRIRRRISYPAGLGLTSTWDGSQLPRRLLHLAGEEMGGMVPVPRHRGRRRCVATNAVWCGGAGEACNAADEAMRCAAGGQAGRRVRRVGRTRGRARRLEERRCDVEGGCVEGPPTPRGAAGEEQRRGRRDDRRRGGGGLGATGGRGGGGDGHTVMRDGATGGRVPRLKSRGGWGAGTGGRQWTGEERGVGGRDAQLAAGCAGV</sequence>
<dbReference type="AlphaFoldDB" id="A0A8T0NKM7"/>
<feature type="compositionally biased region" description="Gly residues" evidence="1">
    <location>
        <begin position="193"/>
        <end position="208"/>
    </location>
</feature>
<protein>
    <submittedName>
        <fullName evidence="2">Uncharacterized protein</fullName>
    </submittedName>
</protein>
<keyword evidence="3" id="KW-1185">Reference proteome</keyword>
<proteinExistence type="predicted"/>
<dbReference type="Proteomes" id="UP000823388">
    <property type="component" value="Chromosome 9K"/>
</dbReference>
<feature type="region of interest" description="Disordered" evidence="1">
    <location>
        <begin position="163"/>
        <end position="260"/>
    </location>
</feature>
<evidence type="ECO:0000313" key="2">
    <source>
        <dbReference type="EMBL" id="KAG2548672.1"/>
    </source>
</evidence>
<comment type="caution">
    <text evidence="2">The sequence shown here is derived from an EMBL/GenBank/DDBJ whole genome shotgun (WGS) entry which is preliminary data.</text>
</comment>
<accession>A0A8T0NKM7</accession>
<feature type="compositionally biased region" description="Gly residues" evidence="1">
    <location>
        <begin position="228"/>
        <end position="238"/>
    </location>
</feature>
<evidence type="ECO:0000313" key="3">
    <source>
        <dbReference type="Proteomes" id="UP000823388"/>
    </source>
</evidence>
<dbReference type="EMBL" id="CM029053">
    <property type="protein sequence ID" value="KAG2548672.1"/>
    <property type="molecule type" value="Genomic_DNA"/>
</dbReference>
<evidence type="ECO:0000256" key="1">
    <source>
        <dbReference type="SAM" id="MobiDB-lite"/>
    </source>
</evidence>
<gene>
    <name evidence="2" type="ORF">PVAP13_9KG212070</name>
</gene>
<feature type="compositionally biased region" description="Basic and acidic residues" evidence="1">
    <location>
        <begin position="177"/>
        <end position="191"/>
    </location>
</feature>
<reference evidence="2" key="1">
    <citation type="submission" date="2020-05" db="EMBL/GenBank/DDBJ databases">
        <title>WGS assembly of Panicum virgatum.</title>
        <authorList>
            <person name="Lovell J.T."/>
            <person name="Jenkins J."/>
            <person name="Shu S."/>
            <person name="Juenger T.E."/>
            <person name="Schmutz J."/>
        </authorList>
    </citation>
    <scope>NUCLEOTIDE SEQUENCE</scope>
    <source>
        <strain evidence="2">AP13</strain>
    </source>
</reference>
<organism evidence="2 3">
    <name type="scientific">Panicum virgatum</name>
    <name type="common">Blackwell switchgrass</name>
    <dbReference type="NCBI Taxonomy" id="38727"/>
    <lineage>
        <taxon>Eukaryota</taxon>
        <taxon>Viridiplantae</taxon>
        <taxon>Streptophyta</taxon>
        <taxon>Embryophyta</taxon>
        <taxon>Tracheophyta</taxon>
        <taxon>Spermatophyta</taxon>
        <taxon>Magnoliopsida</taxon>
        <taxon>Liliopsida</taxon>
        <taxon>Poales</taxon>
        <taxon>Poaceae</taxon>
        <taxon>PACMAD clade</taxon>
        <taxon>Panicoideae</taxon>
        <taxon>Panicodae</taxon>
        <taxon>Paniceae</taxon>
        <taxon>Panicinae</taxon>
        <taxon>Panicum</taxon>
        <taxon>Panicum sect. Hiantes</taxon>
    </lineage>
</organism>
<name>A0A8T0NKM7_PANVG</name>